<evidence type="ECO:0000256" key="11">
    <source>
        <dbReference type="RuleBase" id="RU363010"/>
    </source>
</evidence>
<organism evidence="13 14">
    <name type="scientific">Zalerion maritima</name>
    <dbReference type="NCBI Taxonomy" id="339359"/>
    <lineage>
        <taxon>Eukaryota</taxon>
        <taxon>Fungi</taxon>
        <taxon>Dikarya</taxon>
        <taxon>Ascomycota</taxon>
        <taxon>Pezizomycotina</taxon>
        <taxon>Sordariomycetes</taxon>
        <taxon>Lulworthiomycetidae</taxon>
        <taxon>Lulworthiales</taxon>
        <taxon>Lulworthiaceae</taxon>
        <taxon>Zalerion</taxon>
    </lineage>
</organism>
<evidence type="ECO:0000256" key="2">
    <source>
        <dbReference type="ARBA" id="ARBA00004370"/>
    </source>
</evidence>
<keyword evidence="6" id="KW-1133">Transmembrane helix</keyword>
<comment type="subunit">
    <text evidence="11">Component of the mitochondrial contact site and cristae organizing system (MICOS) complex.</text>
</comment>
<evidence type="ECO:0000256" key="5">
    <source>
        <dbReference type="ARBA" id="ARBA00022692"/>
    </source>
</evidence>
<name>A0AAD5RUC7_9PEZI</name>
<evidence type="ECO:0000313" key="13">
    <source>
        <dbReference type="EMBL" id="KAJ2903209.1"/>
    </source>
</evidence>
<evidence type="ECO:0000256" key="4">
    <source>
        <dbReference type="ARBA" id="ARBA00018170"/>
    </source>
</evidence>
<dbReference type="InterPro" id="IPR031463">
    <property type="entry name" value="Mic12"/>
</dbReference>
<proteinExistence type="inferred from homology"/>
<dbReference type="EMBL" id="JAKWBI020000088">
    <property type="protein sequence ID" value="KAJ2903209.1"/>
    <property type="molecule type" value="Genomic_DNA"/>
</dbReference>
<dbReference type="GO" id="GO:0044284">
    <property type="term" value="C:mitochondrial crista junction"/>
    <property type="evidence" value="ECO:0007669"/>
    <property type="project" value="InterPro"/>
</dbReference>
<evidence type="ECO:0000256" key="10">
    <source>
        <dbReference type="ARBA" id="ARBA00032985"/>
    </source>
</evidence>
<evidence type="ECO:0000256" key="1">
    <source>
        <dbReference type="ARBA" id="ARBA00002689"/>
    </source>
</evidence>
<keyword evidence="8" id="KW-0472">Membrane</keyword>
<dbReference type="GO" id="GO:0042407">
    <property type="term" value="P:cristae formation"/>
    <property type="evidence" value="ECO:0007669"/>
    <property type="project" value="InterPro"/>
</dbReference>
<dbReference type="Pfam" id="PF17050">
    <property type="entry name" value="AIM5"/>
    <property type="match status" value="1"/>
</dbReference>
<sequence>MGFTTGFTGGITLTLSLAYLFTHTHQTSRIAQSNILRSSTHALNTALTPIPLPPPPRREEVAAIERATISERFKDWWNGEIEGAVRSLQKTDWAGVRDGAEATIMKFVHGQDWNPEFSPEAWAQAAKARMQQLGKDIGKDAESAEANARESVDKTQHNIAEQARSAYDSAKAKAGEFADHAREGLENAKHKVEHATATAKAKVHMAEEKWDSKADQKILHMSDVEKALQQRYDPKTKEQVMDKSVEEALEERYKPIDQKDHTQLKGI</sequence>
<comment type="function">
    <text evidence="1 11">Component of the MICOS complex, a large protein complex of the mitochondrial inner membrane that plays crucial roles in the maintenance of crista junctions, inner membrane architecture, and formation of contact sites to the outer membrane.</text>
</comment>
<protein>
    <recommendedName>
        <fullName evidence="4 11">MICOS complex subunit MIC12</fullName>
    </recommendedName>
    <alternativeName>
        <fullName evidence="10 11">Altered inheritance of mitochondria protein 5, mitochondrial</fullName>
    </alternativeName>
    <alternativeName>
        <fullName evidence="9 11">Found in mitochondrial proteome protein 51</fullName>
    </alternativeName>
</protein>
<comment type="subcellular location">
    <subcellularLocation>
        <location evidence="2">Membrane</location>
    </subcellularLocation>
    <subcellularLocation>
        <location evidence="11">Mitochondrion inner membrane</location>
        <topology evidence="11">Single-pass membrane protein</topology>
    </subcellularLocation>
</comment>
<evidence type="ECO:0000256" key="8">
    <source>
        <dbReference type="ARBA" id="ARBA00023136"/>
    </source>
</evidence>
<evidence type="ECO:0000256" key="9">
    <source>
        <dbReference type="ARBA" id="ARBA00032159"/>
    </source>
</evidence>
<comment type="caution">
    <text evidence="13">The sequence shown here is derived from an EMBL/GenBank/DDBJ whole genome shotgun (WGS) entry which is preliminary data.</text>
</comment>
<keyword evidence="11" id="KW-0999">Mitochondrion inner membrane</keyword>
<gene>
    <name evidence="13" type="ORF">MKZ38_010245</name>
</gene>
<evidence type="ECO:0000256" key="7">
    <source>
        <dbReference type="ARBA" id="ARBA00023128"/>
    </source>
</evidence>
<keyword evidence="14" id="KW-1185">Reference proteome</keyword>
<keyword evidence="5" id="KW-0812">Transmembrane</keyword>
<evidence type="ECO:0000256" key="3">
    <source>
        <dbReference type="ARBA" id="ARBA00009188"/>
    </source>
</evidence>
<accession>A0AAD5RUC7</accession>
<dbReference type="GO" id="GO:0061617">
    <property type="term" value="C:MICOS complex"/>
    <property type="evidence" value="ECO:0007669"/>
    <property type="project" value="UniProtKB-UniRule"/>
</dbReference>
<feature type="region of interest" description="Disordered" evidence="12">
    <location>
        <begin position="229"/>
        <end position="267"/>
    </location>
</feature>
<dbReference type="AlphaFoldDB" id="A0AAD5RUC7"/>
<dbReference type="Proteomes" id="UP001201980">
    <property type="component" value="Unassembled WGS sequence"/>
</dbReference>
<evidence type="ECO:0000256" key="12">
    <source>
        <dbReference type="SAM" id="MobiDB-lite"/>
    </source>
</evidence>
<evidence type="ECO:0000256" key="6">
    <source>
        <dbReference type="ARBA" id="ARBA00022989"/>
    </source>
</evidence>
<evidence type="ECO:0000313" key="14">
    <source>
        <dbReference type="Proteomes" id="UP001201980"/>
    </source>
</evidence>
<reference evidence="13" key="1">
    <citation type="submission" date="2022-07" db="EMBL/GenBank/DDBJ databases">
        <title>Draft genome sequence of Zalerion maritima ATCC 34329, a (micro)plastics degrading marine fungus.</title>
        <authorList>
            <person name="Paco A."/>
            <person name="Goncalves M.F.M."/>
            <person name="Rocha-Santos T.A.P."/>
            <person name="Alves A."/>
        </authorList>
    </citation>
    <scope>NUCLEOTIDE SEQUENCE</scope>
    <source>
        <strain evidence="13">ATCC 34329</strain>
    </source>
</reference>
<keyword evidence="7 11" id="KW-0496">Mitochondrion</keyword>
<comment type="similarity">
    <text evidence="3 11">Belongs to the MICOS complex subunit Mic12 family.</text>
</comment>